<organism evidence="2">
    <name type="scientific">Cladocopium goreaui</name>
    <dbReference type="NCBI Taxonomy" id="2562237"/>
    <lineage>
        <taxon>Eukaryota</taxon>
        <taxon>Sar</taxon>
        <taxon>Alveolata</taxon>
        <taxon>Dinophyceae</taxon>
        <taxon>Suessiales</taxon>
        <taxon>Symbiodiniaceae</taxon>
        <taxon>Cladocopium</taxon>
    </lineage>
</organism>
<name>A0A9P1FSD6_9DINO</name>
<gene>
    <name evidence="2" type="ORF">C1SCF055_LOCUS12246</name>
</gene>
<dbReference type="EMBL" id="CAMXCT010000913">
    <property type="protein sequence ID" value="CAI3984727.1"/>
    <property type="molecule type" value="Genomic_DNA"/>
</dbReference>
<proteinExistence type="predicted"/>
<protein>
    <submittedName>
        <fullName evidence="2">Uncharacterized protein</fullName>
    </submittedName>
</protein>
<evidence type="ECO:0000313" key="4">
    <source>
        <dbReference type="Proteomes" id="UP001152797"/>
    </source>
</evidence>
<reference evidence="2" key="1">
    <citation type="submission" date="2022-10" db="EMBL/GenBank/DDBJ databases">
        <authorList>
            <person name="Chen Y."/>
            <person name="Dougan E. K."/>
            <person name="Chan C."/>
            <person name="Rhodes N."/>
            <person name="Thang M."/>
        </authorList>
    </citation>
    <scope>NUCLEOTIDE SEQUENCE</scope>
</reference>
<evidence type="ECO:0000313" key="3">
    <source>
        <dbReference type="EMBL" id="CAL1138102.1"/>
    </source>
</evidence>
<evidence type="ECO:0000256" key="1">
    <source>
        <dbReference type="SAM" id="Coils"/>
    </source>
</evidence>
<keyword evidence="1" id="KW-0175">Coiled coil</keyword>
<dbReference type="EMBL" id="CAMXCT030000913">
    <property type="protein sequence ID" value="CAL4772039.1"/>
    <property type="molecule type" value="Genomic_DNA"/>
</dbReference>
<dbReference type="AlphaFoldDB" id="A0A9P1FSD6"/>
<dbReference type="EMBL" id="CAMXCT020000913">
    <property type="protein sequence ID" value="CAL1138102.1"/>
    <property type="molecule type" value="Genomic_DNA"/>
</dbReference>
<sequence>MQETEQGARLEVIDTEVKLVSVWDIVKRAFWDFGHLDWFSVSLDELKTIVSSSLNLILDTATHRCYTKCEWMEDAPHGKGDLYDLLQKSGWVLMVRKTQPEVVPPEQCLVFVNYDYKCIQNFAEYVKVEFKSMFGDSCFCPSCEGQFLPHELRDHQAYCSANQTFAEIFSPQEMELFWSYELRMEETLLGPLQLGFCLITHITCELCGGTYPACDRTFHADTCTRTNWKDGETPKESISISPAAAGCTVDNYITLGGGLKPQVFIPITRKLPSHYAEKLKEGYVMRRCADTSKPALLPSVNSTDVDGTDGTASKLQVEIYLALEKLEEDMRPICHELRRHLEVSELKQFRELEKKLKGRSGSWRPRLGEKAKDVEALEDSLEDARYELISLSKTASTKHCFDCIQDIDRAFNVCIEKFHWAKKQFNVQSTASCQWFLGRWWKSTVDPKSTWKNQAWGLCRAVPVSEPCLDRVPEPLKNKDIDLSGASSGASDSQLRDFLSPKLELVLQAKSITGLLCQEILNLKKVGETDATVDTSRFDQYWKSFCSAKKEPHAAAQSLGQGHVQWRNKDALEMACEMAALGKPHCGSRACYVLCEFLKFCKEHLLTAETLQKWAARIVTCGEWESVAELLKLLPSLTYLEFWGRCVVQPEEEEEVWKAVCLHPEIPKLDSI</sequence>
<keyword evidence="4" id="KW-1185">Reference proteome</keyword>
<accession>A0A9P1FSD6</accession>
<dbReference type="OrthoDB" id="10680902at2759"/>
<feature type="coiled-coil region" evidence="1">
    <location>
        <begin position="367"/>
        <end position="394"/>
    </location>
</feature>
<dbReference type="Proteomes" id="UP001152797">
    <property type="component" value="Unassembled WGS sequence"/>
</dbReference>
<evidence type="ECO:0000313" key="2">
    <source>
        <dbReference type="EMBL" id="CAI3984727.1"/>
    </source>
</evidence>
<reference evidence="3" key="2">
    <citation type="submission" date="2024-04" db="EMBL/GenBank/DDBJ databases">
        <authorList>
            <person name="Chen Y."/>
            <person name="Shah S."/>
            <person name="Dougan E. K."/>
            <person name="Thang M."/>
            <person name="Chan C."/>
        </authorList>
    </citation>
    <scope>NUCLEOTIDE SEQUENCE [LARGE SCALE GENOMIC DNA]</scope>
</reference>
<comment type="caution">
    <text evidence="2">The sequence shown here is derived from an EMBL/GenBank/DDBJ whole genome shotgun (WGS) entry which is preliminary data.</text>
</comment>